<organism evidence="1">
    <name type="scientific">Brassica cretica</name>
    <name type="common">Mustard</name>
    <dbReference type="NCBI Taxonomy" id="69181"/>
    <lineage>
        <taxon>Eukaryota</taxon>
        <taxon>Viridiplantae</taxon>
        <taxon>Streptophyta</taxon>
        <taxon>Embryophyta</taxon>
        <taxon>Tracheophyta</taxon>
        <taxon>Spermatophyta</taxon>
        <taxon>Magnoliopsida</taxon>
        <taxon>eudicotyledons</taxon>
        <taxon>Gunneridae</taxon>
        <taxon>Pentapetalae</taxon>
        <taxon>rosids</taxon>
        <taxon>malvids</taxon>
        <taxon>Brassicales</taxon>
        <taxon>Brassicaceae</taxon>
        <taxon>Brassiceae</taxon>
        <taxon>Brassica</taxon>
    </lineage>
</organism>
<name>A0A8S9IXF5_BRACR</name>
<gene>
    <name evidence="1" type="ORF">F2Q70_00004093</name>
</gene>
<comment type="caution">
    <text evidence="1">The sequence shown here is derived from an EMBL/GenBank/DDBJ whole genome shotgun (WGS) entry which is preliminary data.</text>
</comment>
<proteinExistence type="predicted"/>
<dbReference type="EMBL" id="QGKY02001015">
    <property type="protein sequence ID" value="KAF2573517.1"/>
    <property type="molecule type" value="Genomic_DNA"/>
</dbReference>
<protein>
    <recommendedName>
        <fullName evidence="2">Replication factor A C-terminal domain-containing protein</fullName>
    </recommendedName>
</protein>
<evidence type="ECO:0000313" key="1">
    <source>
        <dbReference type="EMBL" id="KAF2573517.1"/>
    </source>
</evidence>
<reference evidence="1" key="1">
    <citation type="submission" date="2019-12" db="EMBL/GenBank/DDBJ databases">
        <title>Genome sequencing and annotation of Brassica cretica.</title>
        <authorList>
            <person name="Studholme D.J."/>
            <person name="Sarris P.F."/>
        </authorList>
    </citation>
    <scope>NUCLEOTIDE SEQUENCE</scope>
    <source>
        <strain evidence="1">PFS-102/07</strain>
        <tissue evidence="1">Leaf</tissue>
    </source>
</reference>
<dbReference type="Gene3D" id="2.40.50.140">
    <property type="entry name" value="Nucleic acid-binding proteins"/>
    <property type="match status" value="1"/>
</dbReference>
<dbReference type="InterPro" id="IPR012340">
    <property type="entry name" value="NA-bd_OB-fold"/>
</dbReference>
<dbReference type="AlphaFoldDB" id="A0A8S9IXF5"/>
<accession>A0A8S9IXF5</accession>
<evidence type="ECO:0008006" key="2">
    <source>
        <dbReference type="Google" id="ProtNLM"/>
    </source>
</evidence>
<sequence>MALLSVLDDTGTSAFLGFDTKVTKLTGIEASEAAQIVVDTDLPRSVADIVGSTYTFQLRLKDYNFTANHQTFTISLIFPARELAPMPTFPEGVQVPEAVTPGSDARLANTCKVEEQATTSDVSLPGRLAAAKEQVVLERMPRRKHV</sequence>